<evidence type="ECO:0000256" key="2">
    <source>
        <dbReference type="ARBA" id="ARBA00007590"/>
    </source>
</evidence>
<evidence type="ECO:0000313" key="8">
    <source>
        <dbReference type="Proteomes" id="UP000827092"/>
    </source>
</evidence>
<dbReference type="InterPro" id="IPR005349">
    <property type="entry name" value="TMEM14"/>
</dbReference>
<keyword evidence="4 6" id="KW-1133">Transmembrane helix</keyword>
<keyword evidence="3 6" id="KW-0812">Transmembrane</keyword>
<feature type="transmembrane region" description="Helical" evidence="6">
    <location>
        <begin position="81"/>
        <end position="98"/>
    </location>
</feature>
<dbReference type="AlphaFoldDB" id="A0AAV6VHW5"/>
<dbReference type="EMBL" id="JAFNEN010000090">
    <property type="protein sequence ID" value="KAG8195273.1"/>
    <property type="molecule type" value="Genomic_DNA"/>
</dbReference>
<dbReference type="Gene3D" id="1.10.10.1740">
    <property type="entry name" value="Transmembrane protein 14-like"/>
    <property type="match status" value="1"/>
</dbReference>
<dbReference type="PANTHER" id="PTHR12668">
    <property type="entry name" value="TRANSMEMBRANE PROTEIN 14, 15"/>
    <property type="match status" value="1"/>
</dbReference>
<comment type="subcellular location">
    <subcellularLocation>
        <location evidence="1">Membrane</location>
    </subcellularLocation>
</comment>
<sequence>MGLDIISCCYALSVAAGGVIGFVKAGSTSSLIAGITFGGILAYGAYLTSLDESNFVLSFVTTSTLGALMLVRFYVSGKFMPAGFICGLSGLMLIRFVYKHILVNRV</sequence>
<evidence type="ECO:0000256" key="4">
    <source>
        <dbReference type="ARBA" id="ARBA00022989"/>
    </source>
</evidence>
<accession>A0AAV6VHW5</accession>
<keyword evidence="8" id="KW-1185">Reference proteome</keyword>
<comment type="caution">
    <text evidence="7">The sequence shown here is derived from an EMBL/GenBank/DDBJ whole genome shotgun (WGS) entry which is preliminary data.</text>
</comment>
<dbReference type="Pfam" id="PF03647">
    <property type="entry name" value="Tmemb_14"/>
    <property type="match status" value="1"/>
</dbReference>
<gene>
    <name evidence="7" type="ORF">JTE90_028424</name>
</gene>
<protein>
    <recommendedName>
        <fullName evidence="9">Transmembrane protein 14C</fullName>
    </recommendedName>
</protein>
<evidence type="ECO:0000256" key="5">
    <source>
        <dbReference type="ARBA" id="ARBA00023136"/>
    </source>
</evidence>
<comment type="similarity">
    <text evidence="2">Belongs to the TMEM14 family.</text>
</comment>
<reference evidence="7 8" key="1">
    <citation type="journal article" date="2022" name="Nat. Ecol. Evol.">
        <title>A masculinizing supergene underlies an exaggerated male reproductive morph in a spider.</title>
        <authorList>
            <person name="Hendrickx F."/>
            <person name="De Corte Z."/>
            <person name="Sonet G."/>
            <person name="Van Belleghem S.M."/>
            <person name="Kostlbacher S."/>
            <person name="Vangestel C."/>
        </authorList>
    </citation>
    <scope>NUCLEOTIDE SEQUENCE [LARGE SCALE GENOMIC DNA]</scope>
    <source>
        <strain evidence="7">W744_W776</strain>
    </source>
</reference>
<keyword evidence="5 6" id="KW-0472">Membrane</keyword>
<evidence type="ECO:0000256" key="1">
    <source>
        <dbReference type="ARBA" id="ARBA00004370"/>
    </source>
</evidence>
<evidence type="ECO:0000313" key="7">
    <source>
        <dbReference type="EMBL" id="KAG8195273.1"/>
    </source>
</evidence>
<dbReference type="InterPro" id="IPR044890">
    <property type="entry name" value="TMEM14_sf"/>
</dbReference>
<dbReference type="PANTHER" id="PTHR12668:SF43">
    <property type="entry name" value="TRANSMEMBRANE PROTEIN 14 HOMOLOG"/>
    <property type="match status" value="1"/>
</dbReference>
<dbReference type="GO" id="GO:0031966">
    <property type="term" value="C:mitochondrial membrane"/>
    <property type="evidence" value="ECO:0007669"/>
    <property type="project" value="TreeGrafter"/>
</dbReference>
<dbReference type="GO" id="GO:0070453">
    <property type="term" value="P:regulation of heme biosynthetic process"/>
    <property type="evidence" value="ECO:0007669"/>
    <property type="project" value="TreeGrafter"/>
</dbReference>
<dbReference type="Proteomes" id="UP000827092">
    <property type="component" value="Unassembled WGS sequence"/>
</dbReference>
<evidence type="ECO:0008006" key="9">
    <source>
        <dbReference type="Google" id="ProtNLM"/>
    </source>
</evidence>
<feature type="transmembrane region" description="Helical" evidence="6">
    <location>
        <begin position="31"/>
        <end position="48"/>
    </location>
</feature>
<evidence type="ECO:0000256" key="6">
    <source>
        <dbReference type="SAM" id="Phobius"/>
    </source>
</evidence>
<name>A0AAV6VHW5_9ARAC</name>
<proteinExistence type="inferred from homology"/>
<feature type="transmembrane region" description="Helical" evidence="6">
    <location>
        <begin position="55"/>
        <end position="75"/>
    </location>
</feature>
<evidence type="ECO:0000256" key="3">
    <source>
        <dbReference type="ARBA" id="ARBA00022692"/>
    </source>
</evidence>
<organism evidence="7 8">
    <name type="scientific">Oedothorax gibbosus</name>
    <dbReference type="NCBI Taxonomy" id="931172"/>
    <lineage>
        <taxon>Eukaryota</taxon>
        <taxon>Metazoa</taxon>
        <taxon>Ecdysozoa</taxon>
        <taxon>Arthropoda</taxon>
        <taxon>Chelicerata</taxon>
        <taxon>Arachnida</taxon>
        <taxon>Araneae</taxon>
        <taxon>Araneomorphae</taxon>
        <taxon>Entelegynae</taxon>
        <taxon>Araneoidea</taxon>
        <taxon>Linyphiidae</taxon>
        <taxon>Erigoninae</taxon>
        <taxon>Oedothorax</taxon>
    </lineage>
</organism>